<dbReference type="RefSeq" id="WP_012566285.1">
    <property type="nucleotide sequence ID" value="NC_011420.2"/>
</dbReference>
<dbReference type="Proteomes" id="UP000001591">
    <property type="component" value="Chromosome"/>
</dbReference>
<dbReference type="Gene3D" id="3.30.530.20">
    <property type="match status" value="1"/>
</dbReference>
<keyword evidence="3" id="KW-0560">Oxidoreductase</keyword>
<proteinExistence type="predicted"/>
<dbReference type="PANTHER" id="PTHR38588:SF1">
    <property type="entry name" value="BLL0334 PROTEIN"/>
    <property type="match status" value="1"/>
</dbReference>
<reference evidence="3 4" key="1">
    <citation type="journal article" date="2010" name="BMC Genomics">
        <title>Metabolic flexibility revealed in the genome of the cyst-forming alpha-1 proteobacterium Rhodospirillum centenum.</title>
        <authorList>
            <person name="Lu Y.K."/>
            <person name="Marden J."/>
            <person name="Han M."/>
            <person name="Swingley W.D."/>
            <person name="Mastrian S.D."/>
            <person name="Chowdhury S.R."/>
            <person name="Hao J."/>
            <person name="Helmy T."/>
            <person name="Kim S."/>
            <person name="Kurdoglu A.A."/>
            <person name="Matthies H.J."/>
            <person name="Rollo D."/>
            <person name="Stothard P."/>
            <person name="Blankenship R.E."/>
            <person name="Bauer C.E."/>
            <person name="Touchman J.W."/>
        </authorList>
    </citation>
    <scope>NUCLEOTIDE SEQUENCE [LARGE SCALE GENOMIC DNA]</scope>
    <source>
        <strain evidence="4">ATCC 51521 / SW</strain>
    </source>
</reference>
<evidence type="ECO:0000256" key="2">
    <source>
        <dbReference type="SAM" id="Phobius"/>
    </source>
</evidence>
<keyword evidence="4" id="KW-1185">Reference proteome</keyword>
<keyword evidence="2" id="KW-0812">Transmembrane</keyword>
<dbReference type="KEGG" id="rce:RC1_1077"/>
<dbReference type="OrthoDB" id="9787428at2"/>
<dbReference type="HOGENOM" id="CLU_046420_0_0_5"/>
<protein>
    <submittedName>
        <fullName evidence="3">Carbon monoxide dehydrogenase subunit G</fullName>
        <ecNumber evidence="3">1.2.99.2</ecNumber>
    </submittedName>
</protein>
<dbReference type="EC" id="1.2.99.2" evidence="3"/>
<dbReference type="EMBL" id="CP000613">
    <property type="protein sequence ID" value="ACI98496.1"/>
    <property type="molecule type" value="Genomic_DNA"/>
</dbReference>
<dbReference type="Pfam" id="PF06240">
    <property type="entry name" value="COXG"/>
    <property type="match status" value="1"/>
</dbReference>
<sequence>MDINGEYRIDAPREHVWLALNDPEVLRQCIPGCEALEQTSDTGFALKAKVKIGPVSARFAGKVTLTDLDPPNGYSLSGEGQGGAAGFGKGIARVALTPESDSITILTYTAEAQVGGKLAQLGSRLIRGTARKMADDFFNKFHEILGVPVKSLTQPETADEAATELLVETAEEVEAAPEVPSSGVPGLASVPLVTRPDSVAQVDEETAPVLNELAEPHHRLDDETEEPGPAPEPAADPVATEPVAAEPATVAESPAPAVDAAPREPAPTPQASPDAPFGLRPAVWVPLLLLVLLVLVMLV</sequence>
<dbReference type="SUPFAM" id="SSF55961">
    <property type="entry name" value="Bet v1-like"/>
    <property type="match status" value="1"/>
</dbReference>
<feature type="region of interest" description="Disordered" evidence="1">
    <location>
        <begin position="211"/>
        <end position="273"/>
    </location>
</feature>
<evidence type="ECO:0000256" key="1">
    <source>
        <dbReference type="SAM" id="MobiDB-lite"/>
    </source>
</evidence>
<keyword evidence="2" id="KW-0472">Membrane</keyword>
<dbReference type="InterPro" id="IPR010419">
    <property type="entry name" value="CO_DH_gsu"/>
</dbReference>
<dbReference type="STRING" id="414684.RC1_1077"/>
<evidence type="ECO:0000313" key="3">
    <source>
        <dbReference type="EMBL" id="ACI98496.1"/>
    </source>
</evidence>
<dbReference type="InterPro" id="IPR023393">
    <property type="entry name" value="START-like_dom_sf"/>
</dbReference>
<accession>B6ISR0</accession>
<gene>
    <name evidence="3" type="primary">coxG</name>
    <name evidence="3" type="ordered locus">RC1_1077</name>
</gene>
<dbReference type="CDD" id="cd05018">
    <property type="entry name" value="CoxG"/>
    <property type="match status" value="1"/>
</dbReference>
<feature type="transmembrane region" description="Helical" evidence="2">
    <location>
        <begin position="277"/>
        <end position="298"/>
    </location>
</feature>
<name>B6ISR0_RHOCS</name>
<keyword evidence="2" id="KW-1133">Transmembrane helix</keyword>
<organism evidence="3 4">
    <name type="scientific">Rhodospirillum centenum (strain ATCC 51521 / SW)</name>
    <dbReference type="NCBI Taxonomy" id="414684"/>
    <lineage>
        <taxon>Bacteria</taxon>
        <taxon>Pseudomonadati</taxon>
        <taxon>Pseudomonadota</taxon>
        <taxon>Alphaproteobacteria</taxon>
        <taxon>Rhodospirillales</taxon>
        <taxon>Rhodospirillaceae</taxon>
        <taxon>Rhodospirillum</taxon>
    </lineage>
</organism>
<dbReference type="GO" id="GO:0016491">
    <property type="term" value="F:oxidoreductase activity"/>
    <property type="evidence" value="ECO:0007669"/>
    <property type="project" value="UniProtKB-KW"/>
</dbReference>
<dbReference type="eggNOG" id="COG3427">
    <property type="taxonomic scope" value="Bacteria"/>
</dbReference>
<evidence type="ECO:0000313" key="4">
    <source>
        <dbReference type="Proteomes" id="UP000001591"/>
    </source>
</evidence>
<feature type="compositionally biased region" description="Low complexity" evidence="1">
    <location>
        <begin position="235"/>
        <end position="257"/>
    </location>
</feature>
<dbReference type="PANTHER" id="PTHR38588">
    <property type="entry name" value="BLL0334 PROTEIN"/>
    <property type="match status" value="1"/>
</dbReference>
<dbReference type="AlphaFoldDB" id="B6ISR0"/>